<dbReference type="NCBIfam" id="TIGR00114">
    <property type="entry name" value="lumazine-synth"/>
    <property type="match status" value="1"/>
</dbReference>
<reference evidence="13" key="2">
    <citation type="submission" date="2021-12" db="EMBL/GenBank/DDBJ databases">
        <title>Resequencing data analysis of finger millet.</title>
        <authorList>
            <person name="Hatakeyama M."/>
            <person name="Aluri S."/>
            <person name="Balachadran M.T."/>
            <person name="Sivarajan S.R."/>
            <person name="Poveda L."/>
            <person name="Shimizu-Inatsugi R."/>
            <person name="Schlapbach R."/>
            <person name="Sreeman S.M."/>
            <person name="Shimizu K.K."/>
        </authorList>
    </citation>
    <scope>NUCLEOTIDE SEQUENCE</scope>
</reference>
<comment type="catalytic activity">
    <reaction evidence="10">
        <text>(2S)-2-hydroxy-3-oxobutyl phosphate + 5-amino-6-(D-ribitylamino)uracil = 6,7-dimethyl-8-(1-D-ribityl)lumazine + phosphate + 2 H2O + H(+)</text>
        <dbReference type="Rhea" id="RHEA:26152"/>
        <dbReference type="ChEBI" id="CHEBI:15377"/>
        <dbReference type="ChEBI" id="CHEBI:15378"/>
        <dbReference type="ChEBI" id="CHEBI:15934"/>
        <dbReference type="ChEBI" id="CHEBI:43474"/>
        <dbReference type="ChEBI" id="CHEBI:58201"/>
        <dbReference type="ChEBI" id="CHEBI:58830"/>
        <dbReference type="EC" id="2.5.1.78"/>
    </reaction>
</comment>
<evidence type="ECO:0000313" key="14">
    <source>
        <dbReference type="Proteomes" id="UP001054889"/>
    </source>
</evidence>
<dbReference type="InterPro" id="IPR034964">
    <property type="entry name" value="LS"/>
</dbReference>
<organism evidence="13 14">
    <name type="scientific">Eleusine coracana subsp. coracana</name>
    <dbReference type="NCBI Taxonomy" id="191504"/>
    <lineage>
        <taxon>Eukaryota</taxon>
        <taxon>Viridiplantae</taxon>
        <taxon>Streptophyta</taxon>
        <taxon>Embryophyta</taxon>
        <taxon>Tracheophyta</taxon>
        <taxon>Spermatophyta</taxon>
        <taxon>Magnoliopsida</taxon>
        <taxon>Liliopsida</taxon>
        <taxon>Poales</taxon>
        <taxon>Poaceae</taxon>
        <taxon>PACMAD clade</taxon>
        <taxon>Chloridoideae</taxon>
        <taxon>Cynodonteae</taxon>
        <taxon>Eleusininae</taxon>
        <taxon>Eleusine</taxon>
    </lineage>
</organism>
<dbReference type="SUPFAM" id="SSF53098">
    <property type="entry name" value="Ribonuclease H-like"/>
    <property type="match status" value="1"/>
</dbReference>
<dbReference type="EC" id="2.5.1.78" evidence="3"/>
<evidence type="ECO:0000256" key="3">
    <source>
        <dbReference type="ARBA" id="ARBA00012664"/>
    </source>
</evidence>
<dbReference type="SMART" id="SM00732">
    <property type="entry name" value="YqgFc"/>
    <property type="match status" value="1"/>
</dbReference>
<gene>
    <name evidence="13" type="primary">ga19805</name>
    <name evidence="13" type="ORF">PR202_ga19805</name>
</gene>
<evidence type="ECO:0000259" key="12">
    <source>
        <dbReference type="SMART" id="SM00732"/>
    </source>
</evidence>
<evidence type="ECO:0000256" key="8">
    <source>
        <dbReference type="ARBA" id="ARBA00022722"/>
    </source>
</evidence>
<evidence type="ECO:0000256" key="1">
    <source>
        <dbReference type="ARBA" id="ARBA00004917"/>
    </source>
</evidence>
<evidence type="ECO:0000313" key="13">
    <source>
        <dbReference type="EMBL" id="GJN02453.1"/>
    </source>
</evidence>
<dbReference type="EMBL" id="BQKI01000009">
    <property type="protein sequence ID" value="GJN02453.1"/>
    <property type="molecule type" value="Genomic_DNA"/>
</dbReference>
<feature type="compositionally biased region" description="Low complexity" evidence="11">
    <location>
        <begin position="30"/>
        <end position="40"/>
    </location>
</feature>
<name>A0AAV5CX42_ELECO</name>
<evidence type="ECO:0000256" key="2">
    <source>
        <dbReference type="ARBA" id="ARBA00007424"/>
    </source>
</evidence>
<evidence type="ECO:0000256" key="9">
    <source>
        <dbReference type="ARBA" id="ARBA00022801"/>
    </source>
</evidence>
<dbReference type="PANTHER" id="PTHR21058:SF0">
    <property type="entry name" value="6,7-DIMETHYL-8-RIBITYLLUMAZINE SYNTHASE"/>
    <property type="match status" value="1"/>
</dbReference>
<evidence type="ECO:0000256" key="6">
    <source>
        <dbReference type="ARBA" id="ARBA00022619"/>
    </source>
</evidence>
<evidence type="ECO:0000256" key="7">
    <source>
        <dbReference type="ARBA" id="ARBA00022679"/>
    </source>
</evidence>
<dbReference type="Proteomes" id="UP001054889">
    <property type="component" value="Unassembled WGS sequence"/>
</dbReference>
<evidence type="ECO:0000256" key="11">
    <source>
        <dbReference type="SAM" id="MobiDB-lite"/>
    </source>
</evidence>
<dbReference type="GO" id="GO:0009231">
    <property type="term" value="P:riboflavin biosynthetic process"/>
    <property type="evidence" value="ECO:0007669"/>
    <property type="project" value="UniProtKB-KW"/>
</dbReference>
<proteinExistence type="inferred from homology"/>
<dbReference type="InterPro" id="IPR037027">
    <property type="entry name" value="YqgF/RNaseH-like_dom_sf"/>
</dbReference>
<dbReference type="CDD" id="cd16964">
    <property type="entry name" value="YqgF"/>
    <property type="match status" value="1"/>
</dbReference>
<dbReference type="InterPro" id="IPR036467">
    <property type="entry name" value="LS/RS_sf"/>
</dbReference>
<dbReference type="AlphaFoldDB" id="A0AAV5CX42"/>
<dbReference type="Pfam" id="PF03652">
    <property type="entry name" value="RuvX"/>
    <property type="match status" value="1"/>
</dbReference>
<dbReference type="HAMAP" id="MF_00651">
    <property type="entry name" value="Nuclease_YqgF"/>
    <property type="match status" value="1"/>
</dbReference>
<dbReference type="GO" id="GO:0016787">
    <property type="term" value="F:hydrolase activity"/>
    <property type="evidence" value="ECO:0007669"/>
    <property type="project" value="UniProtKB-KW"/>
</dbReference>
<dbReference type="InterPro" id="IPR012337">
    <property type="entry name" value="RNaseH-like_sf"/>
</dbReference>
<evidence type="ECO:0000256" key="5">
    <source>
        <dbReference type="ARBA" id="ARBA00022517"/>
    </source>
</evidence>
<keyword evidence="6" id="KW-0686">Riboflavin biosynthesis</keyword>
<dbReference type="GO" id="GO:0006364">
    <property type="term" value="P:rRNA processing"/>
    <property type="evidence" value="ECO:0007669"/>
    <property type="project" value="InterPro"/>
</dbReference>
<keyword evidence="7" id="KW-0808">Transferase</keyword>
<dbReference type="PANTHER" id="PTHR21058">
    <property type="entry name" value="6,7-DIMETHYL-8-RIBITYLLUMAZINE SYNTHASE DMRL SYNTHASE LUMAZINE SYNTHASE"/>
    <property type="match status" value="1"/>
</dbReference>
<comment type="pathway">
    <text evidence="1">Cofactor biosynthesis; riboflavin biosynthesis; riboflavin from 2-hydroxy-3-oxobutyl phosphate and 5-amino-6-(D-ribitylamino)uracil: step 1/2.</text>
</comment>
<dbReference type="Pfam" id="PF00885">
    <property type="entry name" value="DMRL_synthase"/>
    <property type="match status" value="1"/>
</dbReference>
<dbReference type="InterPro" id="IPR002180">
    <property type="entry name" value="LS/RS"/>
</dbReference>
<dbReference type="Gene3D" id="3.30.420.140">
    <property type="entry name" value="YqgF/RNase H-like domain"/>
    <property type="match status" value="1"/>
</dbReference>
<keyword evidence="14" id="KW-1185">Reference proteome</keyword>
<protein>
    <recommendedName>
        <fullName evidence="3">6,7-dimethyl-8-ribityllumazine synthase</fullName>
        <ecNumber evidence="3">2.5.1.78</ecNumber>
    </recommendedName>
</protein>
<keyword evidence="5" id="KW-0690">Ribosome biogenesis</keyword>
<dbReference type="CDD" id="cd09209">
    <property type="entry name" value="Lumazine_synthase-I"/>
    <property type="match status" value="1"/>
</dbReference>
<feature type="domain" description="YqgF/RNase H-like" evidence="12">
    <location>
        <begin position="105"/>
        <end position="229"/>
    </location>
</feature>
<evidence type="ECO:0000256" key="10">
    <source>
        <dbReference type="ARBA" id="ARBA00048785"/>
    </source>
</evidence>
<keyword evidence="8" id="KW-0540">Nuclease</keyword>
<keyword evidence="4" id="KW-0963">Cytoplasm</keyword>
<dbReference type="HAMAP" id="MF_00178">
    <property type="entry name" value="Lumazine_synth"/>
    <property type="match status" value="1"/>
</dbReference>
<comment type="similarity">
    <text evidence="2">Belongs to the DMRL synthase family.</text>
</comment>
<sequence>MVVPLATTSGAANSSSMLLPGAPLRAPRTAAAASFPASHSRLTRPSSPLTAGRYSPLPPPRCRRGTGTIRVSPAPACAGAAGELPAPLLPNARRRGLDPLWYGGGFSLGVDLGGSRTGLAVGRGITLPRPLTVLKLRGQKLEAMLLDIARQQEADELIVGLPVSADGSETPQSNKVRSVVGRLAIQAAERCVTFYVFLISNSCFLVGLFGQRRGLRVYLQDEHGTSIEAHDFMISRGVKKYSRDVNSDAYAAAANLRRIVEMQFKVLSQPEERNGPFCGVWPLYARPAALTARGVPSRRPDVVAAAGHQKLMGLLNNNEGLRFGVVVSVPGSFEVPVTAQKLGKSGKFDAILCIGAVIRGDTTHYDAVANSAASGVLSAGLSAGIPCVFGVLTCEDMDQALNRAGGKAGNKGAEAALTAIEMASLFQHHIG</sequence>
<evidence type="ECO:0000256" key="4">
    <source>
        <dbReference type="ARBA" id="ARBA00022490"/>
    </source>
</evidence>
<dbReference type="GO" id="GO:0009349">
    <property type="term" value="C:riboflavin synthase complex"/>
    <property type="evidence" value="ECO:0007669"/>
    <property type="project" value="InterPro"/>
</dbReference>
<feature type="region of interest" description="Disordered" evidence="11">
    <location>
        <begin position="30"/>
        <end position="60"/>
    </location>
</feature>
<dbReference type="GO" id="GO:0004518">
    <property type="term" value="F:nuclease activity"/>
    <property type="evidence" value="ECO:0007669"/>
    <property type="project" value="UniProtKB-KW"/>
</dbReference>
<dbReference type="InterPro" id="IPR005227">
    <property type="entry name" value="YqgF"/>
</dbReference>
<dbReference type="SUPFAM" id="SSF52121">
    <property type="entry name" value="Lumazine synthase"/>
    <property type="match status" value="1"/>
</dbReference>
<dbReference type="Gene3D" id="3.40.50.960">
    <property type="entry name" value="Lumazine/riboflavin synthase"/>
    <property type="match status" value="1"/>
</dbReference>
<comment type="caution">
    <text evidence="13">The sequence shown here is derived from an EMBL/GenBank/DDBJ whole genome shotgun (WGS) entry which is preliminary data.</text>
</comment>
<keyword evidence="9" id="KW-0378">Hydrolase</keyword>
<accession>A0AAV5CX42</accession>
<reference evidence="13" key="1">
    <citation type="journal article" date="2018" name="DNA Res.">
        <title>Multiple hybrid de novo genome assembly of finger millet, an orphan allotetraploid crop.</title>
        <authorList>
            <person name="Hatakeyama M."/>
            <person name="Aluri S."/>
            <person name="Balachadran M.T."/>
            <person name="Sivarajan S.R."/>
            <person name="Patrignani A."/>
            <person name="Gruter S."/>
            <person name="Poveda L."/>
            <person name="Shimizu-Inatsugi R."/>
            <person name="Baeten J."/>
            <person name="Francoijs K.J."/>
            <person name="Nataraja K.N."/>
            <person name="Reddy Y.A.N."/>
            <person name="Phadnis S."/>
            <person name="Ravikumar R.L."/>
            <person name="Schlapbach R."/>
            <person name="Sreeman S.M."/>
            <person name="Shimizu K.K."/>
        </authorList>
    </citation>
    <scope>NUCLEOTIDE SEQUENCE</scope>
</reference>
<dbReference type="InterPro" id="IPR006641">
    <property type="entry name" value="YqgF/RNaseH-like_dom"/>
</dbReference>
<dbReference type="GO" id="GO:0000906">
    <property type="term" value="F:6,7-dimethyl-8-ribityllumazine synthase activity"/>
    <property type="evidence" value="ECO:0007669"/>
    <property type="project" value="UniProtKB-EC"/>
</dbReference>